<evidence type="ECO:0000313" key="12">
    <source>
        <dbReference type="Proteomes" id="UP000224974"/>
    </source>
</evidence>
<comment type="subcellular location">
    <subcellularLocation>
        <location evidence="1">Membrane</location>
        <topology evidence="1">Multi-pass membrane protein</topology>
    </subcellularLocation>
</comment>
<feature type="transmembrane region" description="Helical" evidence="6">
    <location>
        <begin position="443"/>
        <end position="472"/>
    </location>
</feature>
<evidence type="ECO:0000313" key="13">
    <source>
        <dbReference type="Proteomes" id="UP000373449"/>
    </source>
</evidence>
<evidence type="ECO:0000256" key="2">
    <source>
        <dbReference type="ARBA" id="ARBA00022692"/>
    </source>
</evidence>
<feature type="domain" description="Thiol:disulfide interchange protein DsbD N-terminal" evidence="9">
    <location>
        <begin position="48"/>
        <end position="144"/>
    </location>
</feature>
<feature type="transmembrane region" description="Helical" evidence="6">
    <location>
        <begin position="410"/>
        <end position="437"/>
    </location>
</feature>
<evidence type="ECO:0000313" key="10">
    <source>
        <dbReference type="EMBL" id="PHI28495.1"/>
    </source>
</evidence>
<dbReference type="EMBL" id="CAADJA010000002">
    <property type="protein sequence ID" value="VFS46437.1"/>
    <property type="molecule type" value="Genomic_DNA"/>
</dbReference>
<dbReference type="GO" id="GO:0047134">
    <property type="term" value="F:protein-disulfide reductase [NAD(P)H] activity"/>
    <property type="evidence" value="ECO:0007669"/>
    <property type="project" value="UniProtKB-EC"/>
</dbReference>
<evidence type="ECO:0000256" key="5">
    <source>
        <dbReference type="ARBA" id="ARBA00023136"/>
    </source>
</evidence>
<dbReference type="InterPro" id="IPR035671">
    <property type="entry name" value="DsbD_gamma"/>
</dbReference>
<dbReference type="InterPro" id="IPR003834">
    <property type="entry name" value="Cyt_c_assmbl_TM_dom"/>
</dbReference>
<reference evidence="11 13" key="3">
    <citation type="submission" date="2019-03" db="EMBL/GenBank/DDBJ databases">
        <authorList>
            <consortium name="Pathogen Informatics"/>
        </authorList>
    </citation>
    <scope>NUCLEOTIDE SEQUENCE [LARGE SCALE GENOMIC DNA]</scope>
    <source>
        <strain evidence="11 13">NCTC12282</strain>
    </source>
</reference>
<feature type="transmembrane region" description="Helical" evidence="6">
    <location>
        <begin position="283"/>
        <end position="308"/>
    </location>
</feature>
<feature type="transmembrane region" description="Helical" evidence="6">
    <location>
        <begin position="367"/>
        <end position="389"/>
    </location>
</feature>
<dbReference type="PANTHER" id="PTHR32234:SF3">
    <property type="entry name" value="SUPPRESSION OF COPPER SENSITIVITY PROTEIN"/>
    <property type="match status" value="1"/>
</dbReference>
<keyword evidence="3" id="KW-0201">Cytochrome c-type biogenesis</keyword>
<evidence type="ECO:0000313" key="11">
    <source>
        <dbReference type="EMBL" id="VFS46437.1"/>
    </source>
</evidence>
<dbReference type="GO" id="GO:0045454">
    <property type="term" value="P:cell redox homeostasis"/>
    <property type="evidence" value="ECO:0007669"/>
    <property type="project" value="TreeGrafter"/>
</dbReference>
<dbReference type="InterPro" id="IPR028250">
    <property type="entry name" value="DsbDN"/>
</dbReference>
<feature type="transmembrane region" description="Helical" evidence="6">
    <location>
        <begin position="329"/>
        <end position="355"/>
    </location>
</feature>
<dbReference type="AlphaFoldDB" id="A0A2C6DJ78"/>
<protein>
    <submittedName>
        <fullName evidence="10">Protein-disulfide reductase</fullName>
    </submittedName>
    <submittedName>
        <fullName evidence="11">Thiol:disulfide interchange protein DsbD</fullName>
        <ecNumber evidence="11">1.8.1.8</ecNumber>
    </submittedName>
</protein>
<keyword evidence="5 6" id="KW-0472">Membrane</keyword>
<name>A0A2C6DJ78_9GAMM</name>
<proteinExistence type="predicted"/>
<dbReference type="PANTHER" id="PTHR32234">
    <property type="entry name" value="THIOL:DISULFIDE INTERCHANGE PROTEIN DSBD"/>
    <property type="match status" value="1"/>
</dbReference>
<keyword evidence="12" id="KW-1185">Reference proteome</keyword>
<feature type="signal peptide" evidence="7">
    <location>
        <begin position="1"/>
        <end position="23"/>
    </location>
</feature>
<dbReference type="Gene3D" id="3.40.30.10">
    <property type="entry name" value="Glutaredoxin"/>
    <property type="match status" value="1"/>
</dbReference>
<dbReference type="Pfam" id="PF13899">
    <property type="entry name" value="Thioredoxin_7"/>
    <property type="match status" value="1"/>
</dbReference>
<dbReference type="OrthoDB" id="9811036at2"/>
<dbReference type="Pfam" id="PF02683">
    <property type="entry name" value="DsbD_TM"/>
    <property type="match status" value="1"/>
</dbReference>
<dbReference type="GO" id="GO:0017004">
    <property type="term" value="P:cytochrome complex assembly"/>
    <property type="evidence" value="ECO:0007669"/>
    <property type="project" value="UniProtKB-KW"/>
</dbReference>
<dbReference type="GO" id="GO:0016020">
    <property type="term" value="C:membrane"/>
    <property type="evidence" value="ECO:0007669"/>
    <property type="project" value="UniProtKB-SubCell"/>
</dbReference>
<evidence type="ECO:0000256" key="3">
    <source>
        <dbReference type="ARBA" id="ARBA00022748"/>
    </source>
</evidence>
<feature type="transmembrane region" description="Helical" evidence="6">
    <location>
        <begin position="534"/>
        <end position="554"/>
    </location>
</feature>
<dbReference type="CDD" id="cd02953">
    <property type="entry name" value="DsbDgamma"/>
    <property type="match status" value="1"/>
</dbReference>
<dbReference type="STRING" id="1111728.GCA_000427805_04511"/>
<evidence type="ECO:0000259" key="9">
    <source>
        <dbReference type="Pfam" id="PF11412"/>
    </source>
</evidence>
<keyword evidence="4 6" id="KW-1133">Transmembrane helix</keyword>
<dbReference type="EC" id="1.8.1.8" evidence="11"/>
<dbReference type="Proteomes" id="UP000224974">
    <property type="component" value="Unassembled WGS sequence"/>
</dbReference>
<feature type="domain" description="Cytochrome C biogenesis protein transmembrane" evidence="8">
    <location>
        <begin position="284"/>
        <end position="499"/>
    </location>
</feature>
<reference evidence="12" key="1">
    <citation type="submission" date="2017-09" db="EMBL/GenBank/DDBJ databases">
        <title>FDA dAtabase for Regulatory Grade micrObial Sequences (FDA-ARGOS): Supporting development and validation of Infectious Disease Dx tests.</title>
        <authorList>
            <person name="Minogue T."/>
            <person name="Wolcott M."/>
            <person name="Wasieloski L."/>
            <person name="Aguilar W."/>
            <person name="Moore D."/>
            <person name="Tallon L."/>
            <person name="Sadzewicz L."/>
            <person name="Ott S."/>
            <person name="Zhao X."/>
            <person name="Nagaraj S."/>
            <person name="Vavikolanu K."/>
            <person name="Aluvathingal J."/>
            <person name="Nadendla S."/>
            <person name="Sichtig H."/>
        </authorList>
    </citation>
    <scope>NUCLEOTIDE SEQUENCE [LARGE SCALE GENOMIC DNA]</scope>
    <source>
        <strain evidence="12">FDAARGOS_387</strain>
    </source>
</reference>
<feature type="chain" id="PRO_5044065406" evidence="7">
    <location>
        <begin position="24"/>
        <end position="685"/>
    </location>
</feature>
<dbReference type="SUPFAM" id="SSF52833">
    <property type="entry name" value="Thioredoxin-like"/>
    <property type="match status" value="1"/>
</dbReference>
<evidence type="ECO:0000256" key="6">
    <source>
        <dbReference type="SAM" id="Phobius"/>
    </source>
</evidence>
<organism evidence="10 12">
    <name type="scientific">Budvicia aquatica</name>
    <dbReference type="NCBI Taxonomy" id="82979"/>
    <lineage>
        <taxon>Bacteria</taxon>
        <taxon>Pseudomonadati</taxon>
        <taxon>Pseudomonadota</taxon>
        <taxon>Gammaproteobacteria</taxon>
        <taxon>Enterobacterales</taxon>
        <taxon>Budviciaceae</taxon>
        <taxon>Budvicia</taxon>
    </lineage>
</organism>
<evidence type="ECO:0000256" key="7">
    <source>
        <dbReference type="SAM" id="SignalP"/>
    </source>
</evidence>
<dbReference type="EMBL" id="PDDX01000001">
    <property type="protein sequence ID" value="PHI28495.1"/>
    <property type="molecule type" value="Genomic_DNA"/>
</dbReference>
<keyword evidence="11" id="KW-0560">Oxidoreductase</keyword>
<keyword evidence="2 6" id="KW-0812">Transmembrane</keyword>
<dbReference type="InterPro" id="IPR036249">
    <property type="entry name" value="Thioredoxin-like_sf"/>
</dbReference>
<feature type="transmembrane region" description="Helical" evidence="6">
    <location>
        <begin position="484"/>
        <end position="502"/>
    </location>
</feature>
<sequence>MYSFFRAALVCFNLLLLSFSATAADSGWLKKSDKHHAQVRIWSEQTDSASQVRLLLDVKLDPDWKTYWRSPGAGGLAPEIKWNSPDIQTQWNWPVPQWFDVAGISTQGYKNSVSFPIVLKGQIPQQLSGVLTLSSCSNVCVLTDFPFSLNLQGVQDANFDAAFARASGQIPIASGMIEPANVSATYSNGLLQVTATRPSGWASPMVFSDILPGAEFHQPQITVDGETLLAKIKVTPDWAGEVPELVNQNIGMVISDRGIAQEIPLKISAGSATADSESSPGSIWVILLMALAGGLILNLMPCVLPVLGIKISTLLQSQPTSKSEVKKQFLASAMGILTSFWILALLMTVLSALQISLGWGIQFQSPWFIGFMVVVTGLFTANLFGLFTIRLSSEVNTRLATTGNNGYSGHFLQGLFATLLATPCSAPFLGTAVAFALASSLPVMWLIFTALGIGMSLPWLLIALFPSAALLLPKPGRWMNGLRLVMAGLMLASSLWLISLLTTHLGQTYTLIIGGALIAGLLLATAIRFGTRRFIQAALFSLAISAIVWSLSIFSPTNGTSLTEDRVHWQPLSEQAITQALSEGKTVFVDVTADWCITCKVNKYNVLLSPEVQSALSADDIVALRGDWTTPSEEITRFLKSRNSVSVPFNQIYGSALTQGEIMSPILTKEKVLNTLSSAKKGHSL</sequence>
<evidence type="ECO:0000256" key="1">
    <source>
        <dbReference type="ARBA" id="ARBA00004141"/>
    </source>
</evidence>
<evidence type="ECO:0000256" key="4">
    <source>
        <dbReference type="ARBA" id="ARBA00022989"/>
    </source>
</evidence>
<evidence type="ECO:0000259" key="8">
    <source>
        <dbReference type="Pfam" id="PF02683"/>
    </source>
</evidence>
<dbReference type="RefSeq" id="WP_029093800.1">
    <property type="nucleotide sequence ID" value="NZ_CAADJA010000002.1"/>
</dbReference>
<feature type="transmembrane region" description="Helical" evidence="6">
    <location>
        <begin position="508"/>
        <end position="527"/>
    </location>
</feature>
<dbReference type="Proteomes" id="UP000373449">
    <property type="component" value="Unassembled WGS sequence"/>
</dbReference>
<gene>
    <name evidence="11" type="primary">dsbD_1</name>
    <name evidence="10" type="ORF">CRN84_03700</name>
    <name evidence="11" type="ORF">NCTC12282_01346</name>
</gene>
<reference evidence="10" key="2">
    <citation type="submission" date="2017-09" db="EMBL/GenBank/DDBJ databases">
        <title>FDA dAtabase for Regulatory Grade micrObial Sequences (FDA-ARGOS): Supporting development and validation of Infectious Disease Dx tests.</title>
        <authorList>
            <person name="Minogue T."/>
            <person name="Wolcott M."/>
            <person name="Wasieloski L."/>
            <person name="Aguilar W."/>
            <person name="Moore D."/>
            <person name="Tallon L.J."/>
            <person name="Sadzewicz L."/>
            <person name="Ott S."/>
            <person name="Zhao X."/>
            <person name="Nagaraj S."/>
            <person name="Vavikolanu K."/>
            <person name="Aluvathingal J."/>
            <person name="Nadendla S."/>
            <person name="Sichtig H."/>
        </authorList>
    </citation>
    <scope>NUCLEOTIDE SEQUENCE</scope>
    <source>
        <strain evidence="10">FDAARGOS_387</strain>
    </source>
</reference>
<keyword evidence="7" id="KW-0732">Signal</keyword>
<accession>A0A2C6DJ78</accession>
<dbReference type="Pfam" id="PF11412">
    <property type="entry name" value="DsbD_N"/>
    <property type="match status" value="1"/>
</dbReference>